<sequence length="78" mass="8598">MVCVPCIFLPILLAIYLYFIQPLVLRFLPQRWVSALDSILYPTCPAKPPTNANEAHSSNSASLDCDGSQSSKEGKKDN</sequence>
<evidence type="ECO:0000256" key="2">
    <source>
        <dbReference type="SAM" id="MobiDB-lite"/>
    </source>
</evidence>
<proteinExistence type="inferred from homology"/>
<evidence type="ECO:0000313" key="5">
    <source>
        <dbReference type="Proteomes" id="UP000053766"/>
    </source>
</evidence>
<protein>
    <submittedName>
        <fullName evidence="4">Uncharacterized protein</fullName>
    </submittedName>
</protein>
<feature type="compositionally biased region" description="Low complexity" evidence="2">
    <location>
        <begin position="51"/>
        <end position="62"/>
    </location>
</feature>
<keyword evidence="3" id="KW-1133">Transmembrane helix</keyword>
<dbReference type="OrthoDB" id="10062823at2759"/>
<keyword evidence="3" id="KW-0812">Transmembrane</keyword>
<dbReference type="PANTHER" id="PTHR13456">
    <property type="entry name" value="UPF0729 PROTEIN C18ORF32"/>
    <property type="match status" value="1"/>
</dbReference>
<evidence type="ECO:0000313" key="4">
    <source>
        <dbReference type="EMBL" id="KJH47736.1"/>
    </source>
</evidence>
<organism evidence="4 5">
    <name type="scientific">Dictyocaulus viviparus</name>
    <name type="common">Bovine lungworm</name>
    <dbReference type="NCBI Taxonomy" id="29172"/>
    <lineage>
        <taxon>Eukaryota</taxon>
        <taxon>Metazoa</taxon>
        <taxon>Ecdysozoa</taxon>
        <taxon>Nematoda</taxon>
        <taxon>Chromadorea</taxon>
        <taxon>Rhabditida</taxon>
        <taxon>Rhabditina</taxon>
        <taxon>Rhabditomorpha</taxon>
        <taxon>Strongyloidea</taxon>
        <taxon>Metastrongylidae</taxon>
        <taxon>Dictyocaulus</taxon>
    </lineage>
</organism>
<keyword evidence="3" id="KW-0472">Membrane</keyword>
<dbReference type="Proteomes" id="UP000053766">
    <property type="component" value="Unassembled WGS sequence"/>
</dbReference>
<keyword evidence="5" id="KW-1185">Reference proteome</keyword>
<evidence type="ECO:0000256" key="3">
    <source>
        <dbReference type="SAM" id="Phobius"/>
    </source>
</evidence>
<accession>A0A0D8XZI3</accession>
<comment type="similarity">
    <text evidence="1">Belongs to the UPF0729 family.</text>
</comment>
<dbReference type="AlphaFoldDB" id="A0A0D8XZI3"/>
<feature type="transmembrane region" description="Helical" evidence="3">
    <location>
        <begin position="6"/>
        <end position="28"/>
    </location>
</feature>
<feature type="region of interest" description="Disordered" evidence="2">
    <location>
        <begin position="49"/>
        <end position="78"/>
    </location>
</feature>
<name>A0A0D8XZI3_DICVI</name>
<dbReference type="InterPro" id="IPR026776">
    <property type="entry name" value="UPF0729_C18orf32-like"/>
</dbReference>
<reference evidence="5" key="2">
    <citation type="journal article" date="2016" name="Sci. Rep.">
        <title>Dictyocaulus viviparus genome, variome and transcriptome elucidate lungworm biology and support future intervention.</title>
        <authorList>
            <person name="McNulty S.N."/>
            <person name="Strube C."/>
            <person name="Rosa B.A."/>
            <person name="Martin J.C."/>
            <person name="Tyagi R."/>
            <person name="Choi Y.J."/>
            <person name="Wang Q."/>
            <person name="Hallsworth Pepin K."/>
            <person name="Zhang X."/>
            <person name="Ozersky P."/>
            <person name="Wilson R.K."/>
            <person name="Sternberg P.W."/>
            <person name="Gasser R.B."/>
            <person name="Mitreva M."/>
        </authorList>
    </citation>
    <scope>NUCLEOTIDE SEQUENCE [LARGE SCALE GENOMIC DNA]</scope>
    <source>
        <strain evidence="5">HannoverDv2000</strain>
    </source>
</reference>
<gene>
    <name evidence="4" type="ORF">DICVIV_06203</name>
</gene>
<reference evidence="4 5" key="1">
    <citation type="submission" date="2013-11" db="EMBL/GenBank/DDBJ databases">
        <title>Draft genome of the bovine lungworm Dictyocaulus viviparus.</title>
        <authorList>
            <person name="Mitreva M."/>
        </authorList>
    </citation>
    <scope>NUCLEOTIDE SEQUENCE [LARGE SCALE GENOMIC DNA]</scope>
    <source>
        <strain evidence="4 5">HannoverDv2000</strain>
    </source>
</reference>
<evidence type="ECO:0000256" key="1">
    <source>
        <dbReference type="ARBA" id="ARBA00007959"/>
    </source>
</evidence>
<dbReference type="PANTHER" id="PTHR13456:SF0">
    <property type="entry name" value="UPF0729 PROTEIN C18ORF32"/>
    <property type="match status" value="1"/>
</dbReference>
<dbReference type="EMBL" id="KN716295">
    <property type="protein sequence ID" value="KJH47736.1"/>
    <property type="molecule type" value="Genomic_DNA"/>
</dbReference>